<keyword evidence="2" id="KW-1185">Reference proteome</keyword>
<organism evidence="1 2">
    <name type="scientific">Natribacillus halophilus</name>
    <dbReference type="NCBI Taxonomy" id="549003"/>
    <lineage>
        <taxon>Bacteria</taxon>
        <taxon>Bacillati</taxon>
        <taxon>Bacillota</taxon>
        <taxon>Bacilli</taxon>
        <taxon>Bacillales</taxon>
        <taxon>Bacillaceae</taxon>
        <taxon>Natribacillus</taxon>
    </lineage>
</organism>
<evidence type="ECO:0000313" key="1">
    <source>
        <dbReference type="EMBL" id="SDI72522.1"/>
    </source>
</evidence>
<gene>
    <name evidence="1" type="ORF">SAMN04488123_10580</name>
</gene>
<protein>
    <submittedName>
        <fullName evidence="1">Uncharacterized protein</fullName>
    </submittedName>
</protein>
<dbReference type="Proteomes" id="UP000198853">
    <property type="component" value="Unassembled WGS sequence"/>
</dbReference>
<sequence>MNEFPLSKGLFFPPFQPNLEIDTEYYVEHRTGSSLHQTSFLFYFVASQKILMPLFMEVFIMNSQ</sequence>
<dbReference type="EMBL" id="FNEN01000005">
    <property type="protein sequence ID" value="SDI72522.1"/>
    <property type="molecule type" value="Genomic_DNA"/>
</dbReference>
<reference evidence="1 2" key="1">
    <citation type="submission" date="2016-10" db="EMBL/GenBank/DDBJ databases">
        <authorList>
            <person name="de Groot N.N."/>
        </authorList>
    </citation>
    <scope>NUCLEOTIDE SEQUENCE [LARGE SCALE GENOMIC DNA]</scope>
    <source>
        <strain evidence="1 2">DSM 21771</strain>
    </source>
</reference>
<evidence type="ECO:0000313" key="2">
    <source>
        <dbReference type="Proteomes" id="UP000198853"/>
    </source>
</evidence>
<proteinExistence type="predicted"/>
<name>A0A1G8MX41_9BACI</name>
<dbReference type="AlphaFoldDB" id="A0A1G8MX41"/>
<accession>A0A1G8MX41</accession>